<evidence type="ECO:0000313" key="12">
    <source>
        <dbReference type="EMBL" id="MDO9713570.1"/>
    </source>
</evidence>
<comment type="pathway">
    <text evidence="2">Glycan metabolism; bacterial cellulose biosynthesis.</text>
</comment>
<dbReference type="SMART" id="SM00028">
    <property type="entry name" value="TPR"/>
    <property type="match status" value="4"/>
</dbReference>
<evidence type="ECO:0000256" key="5">
    <source>
        <dbReference type="ARBA" id="ARBA00022737"/>
    </source>
</evidence>
<feature type="domain" description="Cellulose synthase operon C C-terminal" evidence="11">
    <location>
        <begin position="901"/>
        <end position="1236"/>
    </location>
</feature>
<evidence type="ECO:0000313" key="13">
    <source>
        <dbReference type="Proteomes" id="UP001243009"/>
    </source>
</evidence>
<dbReference type="InterPro" id="IPR019734">
    <property type="entry name" value="TPR_rpt"/>
</dbReference>
<evidence type="ECO:0000256" key="8">
    <source>
        <dbReference type="ARBA" id="ARBA00023136"/>
    </source>
</evidence>
<evidence type="ECO:0000256" key="3">
    <source>
        <dbReference type="ARBA" id="ARBA00005886"/>
    </source>
</evidence>
<evidence type="ECO:0000256" key="1">
    <source>
        <dbReference type="ARBA" id="ARBA00004339"/>
    </source>
</evidence>
<dbReference type="InterPro" id="IPR008410">
    <property type="entry name" value="BCSC_C"/>
</dbReference>
<dbReference type="Proteomes" id="UP001243009">
    <property type="component" value="Unassembled WGS sequence"/>
</dbReference>
<dbReference type="InterPro" id="IPR011990">
    <property type="entry name" value="TPR-like_helical_dom_sf"/>
</dbReference>
<evidence type="ECO:0000256" key="4">
    <source>
        <dbReference type="ARBA" id="ARBA00022729"/>
    </source>
</evidence>
<evidence type="ECO:0000256" key="6">
    <source>
        <dbReference type="ARBA" id="ARBA00022803"/>
    </source>
</evidence>
<reference evidence="12 13" key="1">
    <citation type="submission" date="2023-08" db="EMBL/GenBank/DDBJ databases">
        <title>The draft genome sequence of Paracraurococcus sp. LOR1-02.</title>
        <authorList>
            <person name="Kingkaew E."/>
            <person name="Tanasupawat S."/>
        </authorList>
    </citation>
    <scope>NUCLEOTIDE SEQUENCE [LARGE SCALE GENOMIC DNA]</scope>
    <source>
        <strain evidence="12 13">LOR1-02</strain>
    </source>
</reference>
<evidence type="ECO:0000256" key="2">
    <source>
        <dbReference type="ARBA" id="ARBA00005186"/>
    </source>
</evidence>
<keyword evidence="8" id="KW-0472">Membrane</keyword>
<name>A0ABT9EC10_9PROT</name>
<evidence type="ECO:0000256" key="9">
    <source>
        <dbReference type="ARBA" id="ARBA00023237"/>
    </source>
</evidence>
<accession>A0ABT9EC10</accession>
<dbReference type="Pfam" id="PF05420">
    <property type="entry name" value="BCSC_C"/>
    <property type="match status" value="1"/>
</dbReference>
<evidence type="ECO:0000256" key="7">
    <source>
        <dbReference type="ARBA" id="ARBA00022916"/>
    </source>
</evidence>
<organism evidence="12 13">
    <name type="scientific">Paracraurococcus lichenis</name>
    <dbReference type="NCBI Taxonomy" id="3064888"/>
    <lineage>
        <taxon>Bacteria</taxon>
        <taxon>Pseudomonadati</taxon>
        <taxon>Pseudomonadota</taxon>
        <taxon>Alphaproteobacteria</taxon>
        <taxon>Acetobacterales</taxon>
        <taxon>Roseomonadaceae</taxon>
        <taxon>Paracraurococcus</taxon>
    </lineage>
</organism>
<dbReference type="SUPFAM" id="SSF56935">
    <property type="entry name" value="Porins"/>
    <property type="match status" value="1"/>
</dbReference>
<keyword evidence="4" id="KW-0732">Signal</keyword>
<keyword evidence="5" id="KW-0677">Repeat</keyword>
<dbReference type="PRINTS" id="PR01441">
    <property type="entry name" value="CELLSNTHASEC"/>
</dbReference>
<gene>
    <name evidence="12" type="ORF">Q7A36_34945</name>
</gene>
<dbReference type="PANTHER" id="PTHR45586">
    <property type="entry name" value="TPR REPEAT-CONTAINING PROTEIN PA4667"/>
    <property type="match status" value="1"/>
</dbReference>
<evidence type="ECO:0000259" key="11">
    <source>
        <dbReference type="Pfam" id="PF05420"/>
    </source>
</evidence>
<evidence type="ECO:0000256" key="10">
    <source>
        <dbReference type="PROSITE-ProRule" id="PRU00339"/>
    </source>
</evidence>
<dbReference type="PROSITE" id="PS50005">
    <property type="entry name" value="TPR"/>
    <property type="match status" value="1"/>
</dbReference>
<keyword evidence="6 10" id="KW-0802">TPR repeat</keyword>
<dbReference type="InterPro" id="IPR003921">
    <property type="entry name" value="Cell_synth_C"/>
</dbReference>
<dbReference type="Pfam" id="PF14559">
    <property type="entry name" value="TPR_19"/>
    <property type="match status" value="3"/>
</dbReference>
<protein>
    <submittedName>
        <fullName evidence="12">Cellulose synthase subunit BcsC-related outer membrane protein</fullName>
    </submittedName>
</protein>
<feature type="repeat" description="TPR" evidence="10">
    <location>
        <begin position="317"/>
        <end position="350"/>
    </location>
</feature>
<sequence>MSRRLAQLAAGASAFGLLTGLPQPNGAAAQELAAAVQPAVPRNAVQVLLRQAERWLAQERPDLAATAVQRVLMAEPQNPAGLALAARVEATRGNHSAAAAYLAQLRASGAPEASRAEAEAAVQSANVDRSALDEARQLARSGRTDAAAARYRALFGDHPPPNYAREYYQTLAGTSSSAAEGQRGLGALAERSADGPNRLAYAESLTWQSGSRLDGIRRLAALADQPGLSADARRAWRQALLWSASDPAFAGEIDSFLRRYPEDQELRTRVQQARTSAPPPDPNSATRQQGFAALDAGAVERGSRQFETALAADPADADALGGLGIARLRQGRPAEAKALLERAVAADPKGAAKWRRALDGASYGLELAESRALLRRGDVENADTVARRASQRDVEDTTDASQLLGEVALRRRDPATAERQFRAALARRPGFQPAQLGLDAALRAQNRPPEFPQLAARGGEGAPSTSPVVARLRADAAQSGDPGAAVALLRNAMDTAPSDPWVRLDLARALRRTGRAQEGRALVEELTARNGGADALFAAALLAEEDGRPADAEAYADRIPPARRSAEVGQLQRRVRSRAEVMRTAAQLGRPGDARDRLLAIAARPDPSGTTAAAVARAFADANDRYGAAEAARIGLSVNRTAGAPARLAVAGALLGAGLEAEADAVAGDLNQASLTPEQRRDFAALRTGIAVRAADRLNESGDQARGFEMLRPVLGRDPYNPEAQLALARLHSGARQPAEALRIAETLLARDPRNLDARRAAVEAAIALRNRSRAEALAAEAQGIAPRDARVSLMAAEVARAFGDPARAKQLYAQAAAQRQAELGMDGRVQLASANFGVGLQNPFFREGVMPQVESTSPLPTDRLSREIADASAALQRDAAPSLTAPALVRVRSGTAGLDKLQEVSAPVEATLPVATLRGTLVAQVQPVSLSSGSLSSAMSVQSRYGTLGLGGGGKATTDAMGVGVGLGYRSGDTFRIDVGSSPLGFQQTRILGGVEVAPSLTDNLRLRIIGERRSVTDSLLSWSGLRDPRTGSNWGGVTRTGARAQLETGLGNGRGYAYAGGGWASFDGENVQHNSRVEANAGFGYSVLKRGDDELTAGLDLVYLSYAHNERAFTLGHGGYFSPQSYVSVGLPVDYRSKIGDLSYRLGGTIGYATWREDSIAAFPNNRALQSEMQAAAAQNPDILARFPGQSRNGIVGSLRADVEYPLTPTLSLGASVRYDKAANWDETRAMVRLNNRF</sequence>
<dbReference type="EMBL" id="JAUTWS010000101">
    <property type="protein sequence ID" value="MDO9713570.1"/>
    <property type="molecule type" value="Genomic_DNA"/>
</dbReference>
<dbReference type="Pfam" id="PF13432">
    <property type="entry name" value="TPR_16"/>
    <property type="match status" value="1"/>
</dbReference>
<proteinExistence type="inferred from homology"/>
<comment type="subcellular location">
    <subcellularLocation>
        <location evidence="1">Cell outer membrane</location>
        <topology evidence="1">Peripheral membrane protein</topology>
    </subcellularLocation>
</comment>
<keyword evidence="13" id="KW-1185">Reference proteome</keyword>
<keyword evidence="7" id="KW-0135">Cellulose biosynthesis</keyword>
<keyword evidence="9" id="KW-0998">Cell outer membrane</keyword>
<comment type="caution">
    <text evidence="12">The sequence shown here is derived from an EMBL/GenBank/DDBJ whole genome shotgun (WGS) entry which is preliminary data.</text>
</comment>
<dbReference type="InterPro" id="IPR051012">
    <property type="entry name" value="CellSynth/LPSAsmb/PSIAsmb"/>
</dbReference>
<dbReference type="SUPFAM" id="SSF48452">
    <property type="entry name" value="TPR-like"/>
    <property type="match status" value="3"/>
</dbReference>
<comment type="similarity">
    <text evidence="3">Belongs to the AcsC/BcsC family.</text>
</comment>
<dbReference type="PANTHER" id="PTHR45586:SF1">
    <property type="entry name" value="LIPOPOLYSACCHARIDE ASSEMBLY PROTEIN B"/>
    <property type="match status" value="1"/>
</dbReference>
<dbReference type="Gene3D" id="1.25.40.10">
    <property type="entry name" value="Tetratricopeptide repeat domain"/>
    <property type="match status" value="4"/>
</dbReference>
<dbReference type="RefSeq" id="WP_305108427.1">
    <property type="nucleotide sequence ID" value="NZ_JAUTWS010000101.1"/>
</dbReference>